<evidence type="ECO:0000256" key="6">
    <source>
        <dbReference type="ARBA" id="ARBA00022989"/>
    </source>
</evidence>
<dbReference type="OrthoDB" id="9807115at2"/>
<keyword evidence="5" id="KW-0029">Amino-acid transport</keyword>
<comment type="caution">
    <text evidence="10">The sequence shown here is derived from an EMBL/GenBank/DDBJ whole genome shotgun (WGS) entry which is preliminary data.</text>
</comment>
<dbReference type="GO" id="GO:0022857">
    <property type="term" value="F:transmembrane transporter activity"/>
    <property type="evidence" value="ECO:0007669"/>
    <property type="project" value="InterPro"/>
</dbReference>
<dbReference type="InterPro" id="IPR052157">
    <property type="entry name" value="BCAA_transport_permease"/>
</dbReference>
<feature type="transmembrane region" description="Helical" evidence="9">
    <location>
        <begin position="189"/>
        <end position="211"/>
    </location>
</feature>
<reference evidence="10 11" key="1">
    <citation type="submission" date="2018-06" db="EMBL/GenBank/DDBJ databases">
        <title>Sphaerisporangium craniellae sp. nov., isolated from a marine sponge in the South China Sea.</title>
        <authorList>
            <person name="Li L."/>
        </authorList>
    </citation>
    <scope>NUCLEOTIDE SEQUENCE [LARGE SCALE GENOMIC DNA]</scope>
    <source>
        <strain evidence="10 11">LHW63015</strain>
    </source>
</reference>
<evidence type="ECO:0000256" key="4">
    <source>
        <dbReference type="ARBA" id="ARBA00022692"/>
    </source>
</evidence>
<protein>
    <submittedName>
        <fullName evidence="10">Branched-chain amino acid ABC transporter permease</fullName>
    </submittedName>
</protein>
<accession>A0A366LQ75</accession>
<dbReference type="RefSeq" id="WP_113984599.1">
    <property type="nucleotide sequence ID" value="NZ_QMEY01000019.1"/>
</dbReference>
<evidence type="ECO:0000256" key="5">
    <source>
        <dbReference type="ARBA" id="ARBA00022970"/>
    </source>
</evidence>
<dbReference type="EMBL" id="QMEY01000019">
    <property type="protein sequence ID" value="RBQ15977.1"/>
    <property type="molecule type" value="Genomic_DNA"/>
</dbReference>
<keyword evidence="7 9" id="KW-0472">Membrane</keyword>
<gene>
    <name evidence="10" type="ORF">DP939_32180</name>
</gene>
<evidence type="ECO:0000313" key="11">
    <source>
        <dbReference type="Proteomes" id="UP000253303"/>
    </source>
</evidence>
<name>A0A366LQ75_9ACTN</name>
<dbReference type="GO" id="GO:0006865">
    <property type="term" value="P:amino acid transport"/>
    <property type="evidence" value="ECO:0007669"/>
    <property type="project" value="UniProtKB-KW"/>
</dbReference>
<dbReference type="AlphaFoldDB" id="A0A366LQ75"/>
<feature type="transmembrane region" description="Helical" evidence="9">
    <location>
        <begin position="58"/>
        <end position="77"/>
    </location>
</feature>
<proteinExistence type="inferred from homology"/>
<comment type="similarity">
    <text evidence="8">Belongs to the binding-protein-dependent transport system permease family. LivHM subfamily.</text>
</comment>
<evidence type="ECO:0000256" key="1">
    <source>
        <dbReference type="ARBA" id="ARBA00004651"/>
    </source>
</evidence>
<evidence type="ECO:0000256" key="7">
    <source>
        <dbReference type="ARBA" id="ARBA00023136"/>
    </source>
</evidence>
<feature type="transmembrane region" description="Helical" evidence="9">
    <location>
        <begin position="223"/>
        <end position="248"/>
    </location>
</feature>
<feature type="transmembrane region" description="Helical" evidence="9">
    <location>
        <begin position="260"/>
        <end position="277"/>
    </location>
</feature>
<evidence type="ECO:0000256" key="2">
    <source>
        <dbReference type="ARBA" id="ARBA00022448"/>
    </source>
</evidence>
<keyword evidence="6 9" id="KW-1133">Transmembrane helix</keyword>
<dbReference type="Pfam" id="PF02653">
    <property type="entry name" value="BPD_transp_2"/>
    <property type="match status" value="1"/>
</dbReference>
<dbReference type="CDD" id="cd06582">
    <property type="entry name" value="TM_PBP1_LivH_like"/>
    <property type="match status" value="1"/>
</dbReference>
<evidence type="ECO:0000313" key="10">
    <source>
        <dbReference type="EMBL" id="RBQ15977.1"/>
    </source>
</evidence>
<keyword evidence="11" id="KW-1185">Reference proteome</keyword>
<dbReference type="GO" id="GO:0005886">
    <property type="term" value="C:plasma membrane"/>
    <property type="evidence" value="ECO:0007669"/>
    <property type="project" value="UniProtKB-SubCell"/>
</dbReference>
<keyword evidence="2" id="KW-0813">Transport</keyword>
<dbReference type="Proteomes" id="UP000253303">
    <property type="component" value="Unassembled WGS sequence"/>
</dbReference>
<keyword evidence="3" id="KW-1003">Cell membrane</keyword>
<feature type="transmembrane region" description="Helical" evidence="9">
    <location>
        <begin position="89"/>
        <end position="110"/>
    </location>
</feature>
<comment type="subcellular location">
    <subcellularLocation>
        <location evidence="1">Cell membrane</location>
        <topology evidence="1">Multi-pass membrane protein</topology>
    </subcellularLocation>
</comment>
<keyword evidence="4 9" id="KW-0812">Transmembrane</keyword>
<feature type="transmembrane region" description="Helical" evidence="9">
    <location>
        <begin position="138"/>
        <end position="160"/>
    </location>
</feature>
<dbReference type="PANTHER" id="PTHR11795">
    <property type="entry name" value="BRANCHED-CHAIN AMINO ACID TRANSPORT SYSTEM PERMEASE PROTEIN LIVH"/>
    <property type="match status" value="1"/>
</dbReference>
<evidence type="ECO:0000256" key="3">
    <source>
        <dbReference type="ARBA" id="ARBA00022475"/>
    </source>
</evidence>
<organism evidence="10 11">
    <name type="scientific">Spongiactinospora rosea</name>
    <dbReference type="NCBI Taxonomy" id="2248750"/>
    <lineage>
        <taxon>Bacteria</taxon>
        <taxon>Bacillati</taxon>
        <taxon>Actinomycetota</taxon>
        <taxon>Actinomycetes</taxon>
        <taxon>Streptosporangiales</taxon>
        <taxon>Streptosporangiaceae</taxon>
        <taxon>Spongiactinospora</taxon>
    </lineage>
</organism>
<evidence type="ECO:0000256" key="8">
    <source>
        <dbReference type="ARBA" id="ARBA00037998"/>
    </source>
</evidence>
<feature type="transmembrane region" description="Helical" evidence="9">
    <location>
        <begin position="6"/>
        <end position="26"/>
    </location>
</feature>
<dbReference type="InterPro" id="IPR001851">
    <property type="entry name" value="ABC_transp_permease"/>
</dbReference>
<evidence type="ECO:0000256" key="9">
    <source>
        <dbReference type="SAM" id="Phobius"/>
    </source>
</evidence>
<sequence length="288" mass="29772">MGWLNAVVQGLLLGGLYALFATGLSLMFGVMRIVNLAHGDLAVVASFLALAMVSGTGLPLWVVVVVTVPLFALLGYLTQRVLLQRSLGAGPLATLLVTFGLSIVLQNVLLEVFSADTRTLDGGSFATASFHLTESTSVGYLSLTTFLLACAALAGIQVFLSRTGLGRMLRASADDRETASLMGADSRHVYGIATAIAFATVALAGLMFAMRSSFDPSIGPSRLIFAFEAVVIGGLGSLWGTLLGGMVLGVAQSLSAQVDPALTLLAGHLIFLAVLAFRPQGLLAGRAA</sequence>
<dbReference type="PANTHER" id="PTHR11795:SF445">
    <property type="entry name" value="AMINO ACID ABC TRANSPORTER PERMEASE PROTEIN"/>
    <property type="match status" value="1"/>
</dbReference>